<sequence length="105" mass="11757">MCIHEREAVQAITNLQIPSSASEPVAEQSNNAESAPQQQPLISEDQRDGEDESDNASYSVREDEDVESTERLEGKPNKDDAHEADEDRDPTEMPFEPPDEEDDQT</sequence>
<reference evidence="2 3" key="1">
    <citation type="submission" date="2013-11" db="EMBL/GenBank/DDBJ databases">
        <title>Opisthorchis viverrini - life in the bile duct.</title>
        <authorList>
            <person name="Young N.D."/>
            <person name="Nagarajan N."/>
            <person name="Lin S.J."/>
            <person name="Korhonen P.K."/>
            <person name="Jex A.R."/>
            <person name="Hall R.S."/>
            <person name="Safavi-Hemami H."/>
            <person name="Kaewkong W."/>
            <person name="Bertrand D."/>
            <person name="Gao S."/>
            <person name="Seet Q."/>
            <person name="Wongkham S."/>
            <person name="Teh B.T."/>
            <person name="Wongkham C."/>
            <person name="Intapan P.M."/>
            <person name="Maleewong W."/>
            <person name="Yang X."/>
            <person name="Hu M."/>
            <person name="Wang Z."/>
            <person name="Hofmann A."/>
            <person name="Sternberg P.W."/>
            <person name="Tan P."/>
            <person name="Wang J."/>
            <person name="Gasser R.B."/>
        </authorList>
    </citation>
    <scope>NUCLEOTIDE SEQUENCE [LARGE SCALE GENOMIC DNA]</scope>
</reference>
<evidence type="ECO:0000256" key="1">
    <source>
        <dbReference type="SAM" id="MobiDB-lite"/>
    </source>
</evidence>
<protein>
    <submittedName>
        <fullName evidence="2">Uncharacterized protein</fullName>
    </submittedName>
</protein>
<accession>A0A074ZI42</accession>
<evidence type="ECO:0000313" key="2">
    <source>
        <dbReference type="EMBL" id="KER25462.1"/>
    </source>
</evidence>
<dbReference type="Proteomes" id="UP000054324">
    <property type="component" value="Unassembled WGS sequence"/>
</dbReference>
<keyword evidence="3" id="KW-1185">Reference proteome</keyword>
<gene>
    <name evidence="2" type="ORF">T265_07085</name>
</gene>
<name>A0A074ZI42_OPIVI</name>
<feature type="compositionally biased region" description="Basic and acidic residues" evidence="1">
    <location>
        <begin position="68"/>
        <end position="81"/>
    </location>
</feature>
<evidence type="ECO:0000313" key="3">
    <source>
        <dbReference type="Proteomes" id="UP000054324"/>
    </source>
</evidence>
<feature type="compositionally biased region" description="Polar residues" evidence="1">
    <location>
        <begin position="13"/>
        <end position="41"/>
    </location>
</feature>
<dbReference type="EMBL" id="KL596776">
    <property type="protein sequence ID" value="KER25462.1"/>
    <property type="molecule type" value="Genomic_DNA"/>
</dbReference>
<dbReference type="GeneID" id="20321264"/>
<feature type="region of interest" description="Disordered" evidence="1">
    <location>
        <begin position="13"/>
        <end position="105"/>
    </location>
</feature>
<dbReference type="AlphaFoldDB" id="A0A074ZI42"/>
<proteinExistence type="predicted"/>
<organism evidence="2 3">
    <name type="scientific">Opisthorchis viverrini</name>
    <name type="common">Southeast Asian liver fluke</name>
    <dbReference type="NCBI Taxonomy" id="6198"/>
    <lineage>
        <taxon>Eukaryota</taxon>
        <taxon>Metazoa</taxon>
        <taxon>Spiralia</taxon>
        <taxon>Lophotrochozoa</taxon>
        <taxon>Platyhelminthes</taxon>
        <taxon>Trematoda</taxon>
        <taxon>Digenea</taxon>
        <taxon>Opisthorchiida</taxon>
        <taxon>Opisthorchiata</taxon>
        <taxon>Opisthorchiidae</taxon>
        <taxon>Opisthorchis</taxon>
    </lineage>
</organism>
<dbReference type="RefSeq" id="XP_009170787.1">
    <property type="nucleotide sequence ID" value="XM_009172523.1"/>
</dbReference>
<dbReference type="CTD" id="20321264"/>
<dbReference type="KEGG" id="ovi:T265_07085"/>